<evidence type="ECO:0000313" key="1">
    <source>
        <dbReference type="EMBL" id="MUL37304.1"/>
    </source>
</evidence>
<gene>
    <name evidence="1" type="ORF">BWI75_13385</name>
</gene>
<name>A0A6N8FX20_9CHRO</name>
<dbReference type="RefSeq" id="WP_105219187.1">
    <property type="nucleotide sequence ID" value="NZ_CAWNSU010000030.1"/>
</dbReference>
<dbReference type="EMBL" id="NAPY01000019">
    <property type="protein sequence ID" value="MUL37304.1"/>
    <property type="molecule type" value="Genomic_DNA"/>
</dbReference>
<proteinExistence type="predicted"/>
<comment type="caution">
    <text evidence="1">The sequence shown here is derived from an EMBL/GenBank/DDBJ whole genome shotgun (WGS) entry which is preliminary data.</text>
</comment>
<dbReference type="Proteomes" id="UP000441797">
    <property type="component" value="Unassembled WGS sequence"/>
</dbReference>
<dbReference type="OrthoDB" id="5772625at2"/>
<sequence length="68" mass="7531">MANRSFTVIVHKQEDMYITECPEIGTADQGDIEQAIAGLTQATRLYLEELPVPEASPRYVTSIEVGYA</sequence>
<accession>A0A6N8FX20</accession>
<evidence type="ECO:0008006" key="3">
    <source>
        <dbReference type="Google" id="ProtNLM"/>
    </source>
</evidence>
<evidence type="ECO:0000313" key="2">
    <source>
        <dbReference type="Proteomes" id="UP000441797"/>
    </source>
</evidence>
<reference evidence="1 2" key="1">
    <citation type="journal article" date="2019" name="Front. Microbiol.">
        <title>Genomic Features for Desiccation Tolerance and Sugar Biosynthesis in the Extremophile Gloeocapsopsis sp. UTEX B3054.</title>
        <authorList>
            <person name="Urrejola C."/>
            <person name="Alcorta J."/>
            <person name="Salas L."/>
            <person name="Vasquez M."/>
            <person name="Polz M.F."/>
            <person name="Vicuna R."/>
            <person name="Diez B."/>
        </authorList>
    </citation>
    <scope>NUCLEOTIDE SEQUENCE [LARGE SCALE GENOMIC DNA]</scope>
    <source>
        <strain evidence="1 2">1H9</strain>
    </source>
</reference>
<dbReference type="Gene3D" id="3.30.160.250">
    <property type="match status" value="1"/>
</dbReference>
<keyword evidence="2" id="KW-1185">Reference proteome</keyword>
<organism evidence="1 2">
    <name type="scientific">Gloeocapsopsis dulcis AAB1 = 1H9</name>
    <dbReference type="NCBI Taxonomy" id="1433147"/>
    <lineage>
        <taxon>Bacteria</taxon>
        <taxon>Bacillati</taxon>
        <taxon>Cyanobacteriota</taxon>
        <taxon>Cyanophyceae</taxon>
        <taxon>Oscillatoriophycideae</taxon>
        <taxon>Chroococcales</taxon>
        <taxon>Chroococcaceae</taxon>
        <taxon>Gloeocapsopsis</taxon>
        <taxon>Gloeocapsopsis dulcis</taxon>
    </lineage>
</organism>
<protein>
    <recommendedName>
        <fullName evidence="3">HicB family protein</fullName>
    </recommendedName>
</protein>
<dbReference type="AlphaFoldDB" id="A0A6N8FX20"/>